<accession>A0ABX2CZ05</accession>
<keyword evidence="3" id="KW-1185">Reference proteome</keyword>
<evidence type="ECO:0000256" key="1">
    <source>
        <dbReference type="SAM" id="MobiDB-lite"/>
    </source>
</evidence>
<comment type="caution">
    <text evidence="2">The sequence shown here is derived from an EMBL/GenBank/DDBJ whole genome shotgun (WGS) entry which is preliminary data.</text>
</comment>
<reference evidence="2 3" key="1">
    <citation type="journal article" date="2020" name="Sci. Rep.">
        <title>A novel cyanobacterial geosmin producer, revising GeoA distribution and dispersion patterns in Bacteria.</title>
        <authorList>
            <person name="Churro C."/>
            <person name="Semedo-Aguiar A.P."/>
            <person name="Silva A.D."/>
            <person name="Pereira-Leal J.B."/>
            <person name="Leite R.B."/>
        </authorList>
    </citation>
    <scope>NUCLEOTIDE SEQUENCE [LARGE SCALE GENOMIC DNA]</scope>
    <source>
        <strain evidence="2 3">IPMA8</strain>
    </source>
</reference>
<feature type="region of interest" description="Disordered" evidence="1">
    <location>
        <begin position="1"/>
        <end position="27"/>
    </location>
</feature>
<sequence>MSDIFNIDQSKATHPSTNLAKDSSKQQVNVTTNVQAQKQSLVDAVSEIEELLNDLAQRYPPNASERQKQIVLQMELEQLAQNDPSLRDRFLAAAKAGSLELVKVLTNNPFVTVSLETAKGWFEAESGHKYK</sequence>
<dbReference type="EMBL" id="SRRZ01000058">
    <property type="protein sequence ID" value="NQE35551.1"/>
    <property type="molecule type" value="Genomic_DNA"/>
</dbReference>
<name>A0ABX2CZ05_9CYAN</name>
<dbReference type="Proteomes" id="UP000702425">
    <property type="component" value="Unassembled WGS sequence"/>
</dbReference>
<gene>
    <name evidence="2" type="ORF">E5S67_03286</name>
</gene>
<dbReference type="RefSeq" id="WP_172189038.1">
    <property type="nucleotide sequence ID" value="NZ_CAWPPK010000272.1"/>
</dbReference>
<organism evidence="2 3">
    <name type="scientific">Microcoleus asticus IPMA8</name>
    <dbReference type="NCBI Taxonomy" id="2563858"/>
    <lineage>
        <taxon>Bacteria</taxon>
        <taxon>Bacillati</taxon>
        <taxon>Cyanobacteriota</taxon>
        <taxon>Cyanophyceae</taxon>
        <taxon>Oscillatoriophycideae</taxon>
        <taxon>Oscillatoriales</taxon>
        <taxon>Microcoleaceae</taxon>
        <taxon>Microcoleus</taxon>
        <taxon>Microcoleus asticus</taxon>
    </lineage>
</organism>
<evidence type="ECO:0000313" key="3">
    <source>
        <dbReference type="Proteomes" id="UP000702425"/>
    </source>
</evidence>
<protein>
    <submittedName>
        <fullName evidence="2">Uncharacterized protein</fullName>
    </submittedName>
</protein>
<evidence type="ECO:0000313" key="2">
    <source>
        <dbReference type="EMBL" id="NQE35551.1"/>
    </source>
</evidence>
<feature type="compositionally biased region" description="Polar residues" evidence="1">
    <location>
        <begin position="7"/>
        <end position="21"/>
    </location>
</feature>
<proteinExistence type="predicted"/>